<keyword evidence="1" id="KW-0863">Zinc-finger</keyword>
<dbReference type="GO" id="GO:0008270">
    <property type="term" value="F:zinc ion binding"/>
    <property type="evidence" value="ECO:0007669"/>
    <property type="project" value="UniProtKB-KW"/>
</dbReference>
<feature type="region of interest" description="Disordered" evidence="2">
    <location>
        <begin position="906"/>
        <end position="934"/>
    </location>
</feature>
<evidence type="ECO:0000256" key="1">
    <source>
        <dbReference type="PROSITE-ProRule" id="PRU00047"/>
    </source>
</evidence>
<comment type="caution">
    <text evidence="4">The sequence shown here is derived from an EMBL/GenBank/DDBJ whole genome shotgun (WGS) entry which is preliminary data.</text>
</comment>
<dbReference type="InterPro" id="IPR054722">
    <property type="entry name" value="PolX-like_BBD"/>
</dbReference>
<feature type="compositionally biased region" description="Basic and acidic residues" evidence="2">
    <location>
        <begin position="1465"/>
        <end position="1480"/>
    </location>
</feature>
<evidence type="ECO:0000256" key="2">
    <source>
        <dbReference type="SAM" id="MobiDB-lite"/>
    </source>
</evidence>
<organism evidence="4">
    <name type="scientific">Tanacetum cinerariifolium</name>
    <name type="common">Dalmatian daisy</name>
    <name type="synonym">Chrysanthemum cinerariifolium</name>
    <dbReference type="NCBI Taxonomy" id="118510"/>
    <lineage>
        <taxon>Eukaryota</taxon>
        <taxon>Viridiplantae</taxon>
        <taxon>Streptophyta</taxon>
        <taxon>Embryophyta</taxon>
        <taxon>Tracheophyta</taxon>
        <taxon>Spermatophyta</taxon>
        <taxon>Magnoliopsida</taxon>
        <taxon>eudicotyledons</taxon>
        <taxon>Gunneridae</taxon>
        <taxon>Pentapetalae</taxon>
        <taxon>asterids</taxon>
        <taxon>campanulids</taxon>
        <taxon>Asterales</taxon>
        <taxon>Asteraceae</taxon>
        <taxon>Asteroideae</taxon>
        <taxon>Anthemideae</taxon>
        <taxon>Anthemidinae</taxon>
        <taxon>Tanacetum</taxon>
    </lineage>
</organism>
<dbReference type="SMART" id="SM00343">
    <property type="entry name" value="ZnF_C2HC"/>
    <property type="match status" value="1"/>
</dbReference>
<dbReference type="InterPro" id="IPR036875">
    <property type="entry name" value="Znf_CCHC_sf"/>
</dbReference>
<protein>
    <submittedName>
        <fullName evidence="4">Integrase, catalytic region, zinc finger, CCHC-type, peptidase aspartic, catalytic</fullName>
    </submittedName>
</protein>
<accession>A0A699GR93</accession>
<feature type="compositionally biased region" description="Polar residues" evidence="2">
    <location>
        <begin position="562"/>
        <end position="572"/>
    </location>
</feature>
<dbReference type="PANTHER" id="PTHR11439:SF509">
    <property type="entry name" value="RNA-DIRECTED DNA POLYMERASE"/>
    <property type="match status" value="1"/>
</dbReference>
<feature type="region of interest" description="Disordered" evidence="2">
    <location>
        <begin position="560"/>
        <end position="593"/>
    </location>
</feature>
<gene>
    <name evidence="4" type="ORF">Tci_176441</name>
</gene>
<feature type="compositionally biased region" description="Polar residues" evidence="2">
    <location>
        <begin position="906"/>
        <end position="931"/>
    </location>
</feature>
<feature type="region of interest" description="Disordered" evidence="2">
    <location>
        <begin position="1313"/>
        <end position="1356"/>
    </location>
</feature>
<feature type="compositionally biased region" description="Acidic residues" evidence="2">
    <location>
        <begin position="1445"/>
        <end position="1464"/>
    </location>
</feature>
<dbReference type="InterPro" id="IPR001878">
    <property type="entry name" value="Znf_CCHC"/>
</dbReference>
<dbReference type="Pfam" id="PF00098">
    <property type="entry name" value="zf-CCHC"/>
    <property type="match status" value="1"/>
</dbReference>
<dbReference type="PANTHER" id="PTHR11439">
    <property type="entry name" value="GAG-POL-RELATED RETROTRANSPOSON"/>
    <property type="match status" value="1"/>
</dbReference>
<feature type="compositionally biased region" description="Basic and acidic residues" evidence="2">
    <location>
        <begin position="1434"/>
        <end position="1444"/>
    </location>
</feature>
<keyword evidence="1" id="KW-0862">Zinc</keyword>
<feature type="compositionally biased region" description="Acidic residues" evidence="2">
    <location>
        <begin position="1491"/>
        <end position="1502"/>
    </location>
</feature>
<sequence>MTTLIVKAILLCADNHPPMLEKEMYDSWKSIMELYMMNKQHGRMILEFVENGPLIWPIIDENGVTRPRKYSEWTHAEAIQADCDERQDSFATGITRTYTPRANRSNSRKQRTVICYNCKREGHMSKQCTMPKRKWDESWFKDKVLLVQAQANGQILHEEELAFLADPRITEGQATQTVITHNATYQVDDLDAYNFDCNELNTAKVALMSNLSHYGSDALVEVYSPNNMDNNMINQAELKRYKEQVKVLKKGQNVELISQDNVSDSCEQFVEIDRLKQTLSEQIKEKESLMQTVTLLKNDFKKEESTNIDREISLEKKIKQLDHIVYKRDQSVQTVHMLTKPRFFYDHSTKQALGFQNPFYLKKAQQLEPKLYDGNVIKNTYSIVILDSEETLMLAKESRLKMILKQQDPMNLEKKNSMNFSDHSPSSTPTRVKVLKELPKTYKQLYDSIKPTRVRSKEQCDALTNQVNQKYVEISDSDANLQEQGLIIATLKDELRKLKTKAFIDNVVTIHTISPEMLKVDVEPLVPRLLNNKTVHSDFLRLTQEQAAILREIVEQGVKPSISASGSQPSGNTKKDKIQRPPNSTQTNKVESHSRTVKFGLKHKIFVIKPKGTAVIQIVLWHLDFGCSKHMTKDRSQLTNFINKFFGTVKFRNDHVAKIKGYGDYRIGNVMISKVYYVEGLGHNLFPFGQFCNSNLEVAFCQHTYYIRNLEGVDLLTRSRGNNLYILSLGDMMASSLICLLSKATKTKSWLWHQCFSYLNFGAINHLARRGLVHCLPKLNFEKDHLCSACAIGKSKKKPHKPRSEDTNQEKLYLLHMDLCGPMHVASVNGKKRIIETIHVDFDEMIAMAFEHSSLEPALHEMTLATISSGLVPNPPPSTSVDLPAPKVIASIAEVVTPVLAALTGSPSSTTVDQDAPSSNNSQTSPETQSPVKIDEFGGVLKNKARVVAQGFRQEEGVNFEESFPPVARIESIHIFIANAAHKNITTFHMDVKMTFLNGELKDVVYVSQPEGFVDHNNPSHVYKLKRLFMVSNKYHLPDTPMVEKCKLYEDLHGTPIDATLYRGMIGSLMYLTSSRPDLIYTVWLCAGYQAKPTKKHLNVVKRIFRYLNRTINMGHWSSKDTGMSMTAYADAYHVGCHDTRRSTLGSAQFLGDKLIMVFNSIRFICTATTKVQFLYAATMFNIQEPSRIMDATKAQQIALDNALVAPTNHLKIGKCNDRLSSNLKSKEPTIQVVLDALKLTPFYNAFQITANVPEIYMQEFWATICPRLQGQRFEDPPFEEEILSFIRDLDSKAYKECYAVASGAVPLKAKTKYKKKTDKPVTSPKSKTASTSKGTRLKSQANVTKPDIKKQPAKKTKAKGLAVLSKVALSEAKQIKLATKRSKKDFHISHASGLGDGVDTQSKVPDEQVQKTYGTYEGTITIPRVLDVPLYEPKSDKESWGDSKDEDDEDDNDDGDNDDDAESEDHNYASDDERTKSNSDEIPDPNLTNLDDEETMNDEEDDEVLKELYEDVNVKLEKDDAEMIDANKKGSEQLNVSQELGFEQEEEDAHVTLTPVFDTQKAYVSSDFTSKFLNLKNPSLVDNEIASLMETLAPHATVIPEITFGFTTTTHPLSSFFNPPLQQQTPTIPTPTFITITLTYPIVTLPEIPNFTFVFKFDQRVSALESKLSELKQTNQFPEVVSLILGIIDKYLASKMKEAVDSTMKKIINDQVKEQVSKMMSKIEKYVTETLRAEVLVKTTNQPQITYAVATSLSEFELKKILIDKMEANKSINRTDTQKNLYNALVESFNSDKDIITSSKEKKSSNTSKDASKSQHKSFGMPVYKEEPNHTVEESGMQQDQEFITMDNDEQPVNKEVTKVDWFKKPEQPLTLDPDWKLEYHLEECSKATTERLDWHNPKNKSYLFDLRKPLPLIKHHRGRHIIPKDYFINKDLKYLKGGYSSRQYSTSVTKTKAATYELKWIEDLVPELWSPVVVNYDKHAYFGNSHWGPKRQSFYGYASNLTLSKVVYSRIRIIAVTRITIMKKYDYGYLEEIEVCRDDQQLHTFKEDVCHSKAGRRSSIRCQKLPKKLNLTKLDTFKSNRRNKTAYTSNSDPHGIIYVDLFKRKRLKRTDELYKFIDGMLNDVWTALHNIVVGIRMNICQ</sequence>
<dbReference type="Pfam" id="PF13976">
    <property type="entry name" value="gag_pre-integrs"/>
    <property type="match status" value="1"/>
</dbReference>
<dbReference type="Gene3D" id="4.10.60.10">
    <property type="entry name" value="Zinc finger, CCHC-type"/>
    <property type="match status" value="1"/>
</dbReference>
<proteinExistence type="predicted"/>
<dbReference type="InterPro" id="IPR025724">
    <property type="entry name" value="GAG-pre-integrase_dom"/>
</dbReference>
<feature type="region of interest" description="Disordered" evidence="2">
    <location>
        <begin position="1428"/>
        <end position="1502"/>
    </location>
</feature>
<dbReference type="PROSITE" id="PS50158">
    <property type="entry name" value="ZF_CCHC"/>
    <property type="match status" value="1"/>
</dbReference>
<dbReference type="GO" id="GO:0003676">
    <property type="term" value="F:nucleic acid binding"/>
    <property type="evidence" value="ECO:0007669"/>
    <property type="project" value="InterPro"/>
</dbReference>
<dbReference type="Pfam" id="PF07727">
    <property type="entry name" value="RVT_2"/>
    <property type="match status" value="1"/>
</dbReference>
<keyword evidence="1" id="KW-0479">Metal-binding</keyword>
<feature type="compositionally biased region" description="Low complexity" evidence="2">
    <location>
        <begin position="1321"/>
        <end position="1335"/>
    </location>
</feature>
<dbReference type="Pfam" id="PF22936">
    <property type="entry name" value="Pol_BBD"/>
    <property type="match status" value="1"/>
</dbReference>
<feature type="domain" description="CCHC-type" evidence="3">
    <location>
        <begin position="115"/>
        <end position="128"/>
    </location>
</feature>
<evidence type="ECO:0000313" key="4">
    <source>
        <dbReference type="EMBL" id="GEW04465.1"/>
    </source>
</evidence>
<name>A0A699GR93_TANCI</name>
<dbReference type="InterPro" id="IPR013103">
    <property type="entry name" value="RVT_2"/>
</dbReference>
<dbReference type="SUPFAM" id="SSF57756">
    <property type="entry name" value="Retrovirus zinc finger-like domains"/>
    <property type="match status" value="1"/>
</dbReference>
<evidence type="ECO:0000259" key="3">
    <source>
        <dbReference type="PROSITE" id="PS50158"/>
    </source>
</evidence>
<feature type="region of interest" description="Disordered" evidence="2">
    <location>
        <begin position="1798"/>
        <end position="1825"/>
    </location>
</feature>
<reference evidence="4" key="1">
    <citation type="journal article" date="2019" name="Sci. Rep.">
        <title>Draft genome of Tanacetum cinerariifolium, the natural source of mosquito coil.</title>
        <authorList>
            <person name="Yamashiro T."/>
            <person name="Shiraishi A."/>
            <person name="Satake H."/>
            <person name="Nakayama K."/>
        </authorList>
    </citation>
    <scope>NUCLEOTIDE SEQUENCE</scope>
</reference>
<dbReference type="EMBL" id="BKCJ010043125">
    <property type="protein sequence ID" value="GEW04465.1"/>
    <property type="molecule type" value="Genomic_DNA"/>
</dbReference>